<organism evidence="2 3">
    <name type="scientific">Tuber magnatum</name>
    <name type="common">white Piedmont truffle</name>
    <dbReference type="NCBI Taxonomy" id="42249"/>
    <lineage>
        <taxon>Eukaryota</taxon>
        <taxon>Fungi</taxon>
        <taxon>Dikarya</taxon>
        <taxon>Ascomycota</taxon>
        <taxon>Pezizomycotina</taxon>
        <taxon>Pezizomycetes</taxon>
        <taxon>Pezizales</taxon>
        <taxon>Tuberaceae</taxon>
        <taxon>Tuber</taxon>
    </lineage>
</organism>
<proteinExistence type="predicted"/>
<dbReference type="InterPro" id="IPR002110">
    <property type="entry name" value="Ankyrin_rpt"/>
</dbReference>
<dbReference type="SUPFAM" id="SSF48403">
    <property type="entry name" value="Ankyrin repeat"/>
    <property type="match status" value="1"/>
</dbReference>
<gene>
    <name evidence="2" type="ORF">C7212DRAFT_281865</name>
</gene>
<accession>A0A317SKD7</accession>
<evidence type="ECO:0000313" key="2">
    <source>
        <dbReference type="EMBL" id="PWW74889.1"/>
    </source>
</evidence>
<sequence>IKILLQREDVNPNTVDTKGRTPLSLALSKGHHTAVRILQERDNVNSGPAGPAGQASVPLATEHVGGSR</sequence>
<dbReference type="Proteomes" id="UP000246991">
    <property type="component" value="Unassembled WGS sequence"/>
</dbReference>
<name>A0A317SKD7_9PEZI</name>
<comment type="caution">
    <text evidence="2">The sequence shown here is derived from an EMBL/GenBank/DDBJ whole genome shotgun (WGS) entry which is preliminary data.</text>
</comment>
<dbReference type="AlphaFoldDB" id="A0A317SKD7"/>
<dbReference type="EMBL" id="PYWC01000055">
    <property type="protein sequence ID" value="PWW74889.1"/>
    <property type="molecule type" value="Genomic_DNA"/>
</dbReference>
<feature type="region of interest" description="Disordered" evidence="1">
    <location>
        <begin position="1"/>
        <end position="24"/>
    </location>
</feature>
<dbReference type="InterPro" id="IPR036770">
    <property type="entry name" value="Ankyrin_rpt-contain_sf"/>
</dbReference>
<dbReference type="Gene3D" id="1.25.40.20">
    <property type="entry name" value="Ankyrin repeat-containing domain"/>
    <property type="match status" value="1"/>
</dbReference>
<evidence type="ECO:0000313" key="3">
    <source>
        <dbReference type="Proteomes" id="UP000246991"/>
    </source>
</evidence>
<reference evidence="2 3" key="1">
    <citation type="submission" date="2018-03" db="EMBL/GenBank/DDBJ databases">
        <title>Genomes of Pezizomycetes fungi and the evolution of truffles.</title>
        <authorList>
            <person name="Murat C."/>
            <person name="Payen T."/>
            <person name="Noel B."/>
            <person name="Kuo A."/>
            <person name="Martin F.M."/>
        </authorList>
    </citation>
    <scope>NUCLEOTIDE SEQUENCE [LARGE SCALE GENOMIC DNA]</scope>
    <source>
        <strain evidence="2">091103-1</strain>
    </source>
</reference>
<feature type="non-terminal residue" evidence="2">
    <location>
        <position position="1"/>
    </location>
</feature>
<protein>
    <submittedName>
        <fullName evidence="2">Uncharacterized protein</fullName>
    </submittedName>
</protein>
<feature type="region of interest" description="Disordered" evidence="1">
    <location>
        <begin position="41"/>
        <end position="68"/>
    </location>
</feature>
<dbReference type="OrthoDB" id="426293at2759"/>
<evidence type="ECO:0000256" key="1">
    <source>
        <dbReference type="SAM" id="MobiDB-lite"/>
    </source>
</evidence>
<dbReference type="Pfam" id="PF00023">
    <property type="entry name" value="Ank"/>
    <property type="match status" value="1"/>
</dbReference>
<keyword evidence="3" id="KW-1185">Reference proteome</keyword>
<feature type="compositionally biased region" description="Basic and acidic residues" evidence="1">
    <location>
        <begin position="1"/>
        <end position="10"/>
    </location>
</feature>